<dbReference type="RefSeq" id="WP_116070769.1">
    <property type="nucleotide sequence ID" value="NZ_BONB01000139.1"/>
</dbReference>
<accession>A0A3D9ZR28</accession>
<comment type="caution">
    <text evidence="2">The sequence shown here is derived from an EMBL/GenBank/DDBJ whole genome shotgun (WGS) entry which is preliminary data.</text>
</comment>
<organism evidence="2 3">
    <name type="scientific">Asanoa ferruginea</name>
    <dbReference type="NCBI Taxonomy" id="53367"/>
    <lineage>
        <taxon>Bacteria</taxon>
        <taxon>Bacillati</taxon>
        <taxon>Actinomycetota</taxon>
        <taxon>Actinomycetes</taxon>
        <taxon>Micromonosporales</taxon>
        <taxon>Micromonosporaceae</taxon>
        <taxon>Asanoa</taxon>
    </lineage>
</organism>
<dbReference type="Proteomes" id="UP000256913">
    <property type="component" value="Unassembled WGS sequence"/>
</dbReference>
<keyword evidence="3" id="KW-1185">Reference proteome</keyword>
<evidence type="ECO:0000313" key="2">
    <source>
        <dbReference type="EMBL" id="REF99617.1"/>
    </source>
</evidence>
<dbReference type="AlphaFoldDB" id="A0A3D9ZR28"/>
<feature type="region of interest" description="Disordered" evidence="1">
    <location>
        <begin position="164"/>
        <end position="183"/>
    </location>
</feature>
<dbReference type="EMBL" id="QUMQ01000001">
    <property type="protein sequence ID" value="REF99617.1"/>
    <property type="molecule type" value="Genomic_DNA"/>
</dbReference>
<feature type="compositionally biased region" description="Low complexity" evidence="1">
    <location>
        <begin position="72"/>
        <end position="83"/>
    </location>
</feature>
<evidence type="ECO:0008006" key="4">
    <source>
        <dbReference type="Google" id="ProtNLM"/>
    </source>
</evidence>
<evidence type="ECO:0000256" key="1">
    <source>
        <dbReference type="SAM" id="MobiDB-lite"/>
    </source>
</evidence>
<reference evidence="2 3" key="1">
    <citation type="submission" date="2018-08" db="EMBL/GenBank/DDBJ databases">
        <title>Sequencing the genomes of 1000 actinobacteria strains.</title>
        <authorList>
            <person name="Klenk H.-P."/>
        </authorList>
    </citation>
    <scope>NUCLEOTIDE SEQUENCE [LARGE SCALE GENOMIC DNA]</scope>
    <source>
        <strain evidence="2 3">DSM 44099</strain>
    </source>
</reference>
<protein>
    <recommendedName>
        <fullName evidence="4">ElaB/YqjD/DUF883 family membrane-anchored ribosome-binding protein</fullName>
    </recommendedName>
</protein>
<feature type="compositionally biased region" description="Polar residues" evidence="1">
    <location>
        <begin position="1"/>
        <end position="18"/>
    </location>
</feature>
<feature type="region of interest" description="Disordered" evidence="1">
    <location>
        <begin position="44"/>
        <end position="87"/>
    </location>
</feature>
<dbReference type="OrthoDB" id="4578793at2"/>
<name>A0A3D9ZR28_9ACTN</name>
<proteinExistence type="predicted"/>
<sequence>MTGTVNSWPPSDGQQSTTDKARSEAADVGRVAAAAGGDVVSTAKDQVGQVAHETARQARDLYGTTRAQLRDQAGAQQKRAAGGIRSLGDEIRSMADKGGQDGPASELARQASGRISDVADWIEAREPGQVVDEVKQFARRHPGAFLAGAAVLGVLAGRLTRGVTADAPDNGGYAPAMGAGTRA</sequence>
<feature type="region of interest" description="Disordered" evidence="1">
    <location>
        <begin position="1"/>
        <end position="29"/>
    </location>
</feature>
<gene>
    <name evidence="2" type="ORF">DFJ67_5656</name>
</gene>
<evidence type="ECO:0000313" key="3">
    <source>
        <dbReference type="Proteomes" id="UP000256913"/>
    </source>
</evidence>